<organism evidence="1 2">
    <name type="scientific">Neisseria zalophi</name>
    <dbReference type="NCBI Taxonomy" id="640030"/>
    <lineage>
        <taxon>Bacteria</taxon>
        <taxon>Pseudomonadati</taxon>
        <taxon>Pseudomonadota</taxon>
        <taxon>Betaproteobacteria</taxon>
        <taxon>Neisseriales</taxon>
        <taxon>Neisseriaceae</taxon>
        <taxon>Neisseria</taxon>
    </lineage>
</organism>
<name>A0A5J6PZP4_9NEIS</name>
<dbReference type="AlphaFoldDB" id="A0A5J6PZP4"/>
<keyword evidence="2" id="KW-1185">Reference proteome</keyword>
<reference evidence="1 2" key="1">
    <citation type="submission" date="2018-08" db="EMBL/GenBank/DDBJ databases">
        <title>Neisseria zalophi ATCC BAA-2455 complete genome.</title>
        <authorList>
            <person name="Veseli I.A."/>
            <person name="Buttler R."/>
            <person name="Mascarenhas dos Santos A.C."/>
            <person name="Pombert J.-F."/>
        </authorList>
    </citation>
    <scope>NUCLEOTIDE SEQUENCE [LARGE SCALE GENOMIC DNA]</scope>
    <source>
        <strain evidence="1 2">ATCC BAA-2455</strain>
    </source>
</reference>
<evidence type="ECO:0000313" key="2">
    <source>
        <dbReference type="Proteomes" id="UP000325713"/>
    </source>
</evidence>
<evidence type="ECO:0000313" key="1">
    <source>
        <dbReference type="EMBL" id="QEY26190.1"/>
    </source>
</evidence>
<protein>
    <submittedName>
        <fullName evidence="1">Uncharacterized protein</fullName>
    </submittedName>
</protein>
<dbReference type="EMBL" id="CP031700">
    <property type="protein sequence ID" value="QEY26190.1"/>
    <property type="molecule type" value="Genomic_DNA"/>
</dbReference>
<proteinExistence type="predicted"/>
<dbReference type="Proteomes" id="UP000325713">
    <property type="component" value="Chromosome"/>
</dbReference>
<gene>
    <name evidence="1" type="ORF">D0T92_06405</name>
</gene>
<dbReference type="KEGG" id="nzl:D0T92_06405"/>
<accession>A0A5J6PZP4</accession>
<sequence length="60" mass="6714">MLELACRRPDETLTITFDNVLRQSGDGAVNKTLVVAIVIFYGDQVQFDITFAVRIIVGNR</sequence>